<evidence type="ECO:0000256" key="2">
    <source>
        <dbReference type="ARBA" id="ARBA00007395"/>
    </source>
</evidence>
<keyword evidence="4" id="KW-1003">Cell membrane</keyword>
<sequence>MFIIRDWRTVIRAGWKNLIRTRKGKTLIVAGILIAILVVSLVGFEVTSLPIFCSSCHNMKPYYESWQVSSHNEVNCIKCHSDPGLVPYLKTKANGLVEVAIYLSGNLPTNYQTEVSDESCLREGCHSQERLKEEKLDFKKGISFEHETHLETLRDDFRLRCTSCHSQIVQDEHISVASSTCFSCHFKGVEPNEGTAECTLCHSALAEMTEVKFNHEPILKAG</sequence>
<keyword evidence="3" id="KW-0813">Transport</keyword>
<comment type="subcellular location">
    <subcellularLocation>
        <location evidence="1">Cell membrane</location>
    </subcellularLocation>
</comment>
<dbReference type="EMBL" id="LAZR01023412">
    <property type="protein sequence ID" value="KKL78590.1"/>
    <property type="molecule type" value="Genomic_DNA"/>
</dbReference>
<proteinExistence type="inferred from homology"/>
<protein>
    <recommendedName>
        <fullName evidence="13">NapC/NirT cytochrome c N-terminal domain-containing protein</fullName>
    </recommendedName>
</protein>
<dbReference type="InterPro" id="IPR036280">
    <property type="entry name" value="Multihaem_cyt_sf"/>
</dbReference>
<dbReference type="InterPro" id="IPR005126">
    <property type="entry name" value="NapC/NirT_cyt_c_N"/>
</dbReference>
<dbReference type="AlphaFoldDB" id="A0A0F9HA66"/>
<keyword evidence="9 12" id="KW-1133">Transmembrane helix</keyword>
<dbReference type="PANTHER" id="PTHR30333:SF1">
    <property type="entry name" value="CYTOCHROME C-TYPE PROTEIN NAPC"/>
    <property type="match status" value="1"/>
</dbReference>
<dbReference type="GO" id="GO:0009061">
    <property type="term" value="P:anaerobic respiration"/>
    <property type="evidence" value="ECO:0007669"/>
    <property type="project" value="TreeGrafter"/>
</dbReference>
<dbReference type="InterPro" id="IPR038266">
    <property type="entry name" value="NapC/NirT_cytc_sf"/>
</dbReference>
<feature type="non-terminal residue" evidence="14">
    <location>
        <position position="222"/>
    </location>
</feature>
<evidence type="ECO:0000259" key="13">
    <source>
        <dbReference type="Pfam" id="PF03264"/>
    </source>
</evidence>
<evidence type="ECO:0000256" key="3">
    <source>
        <dbReference type="ARBA" id="ARBA00022448"/>
    </source>
</evidence>
<evidence type="ECO:0000256" key="10">
    <source>
        <dbReference type="ARBA" id="ARBA00023004"/>
    </source>
</evidence>
<feature type="transmembrane region" description="Helical" evidence="12">
    <location>
        <begin position="26"/>
        <end position="52"/>
    </location>
</feature>
<dbReference type="Gene3D" id="1.10.3820.10">
    <property type="entry name" value="Di-heme elbow motif domain"/>
    <property type="match status" value="1"/>
</dbReference>
<keyword evidence="5" id="KW-0349">Heme</keyword>
<keyword evidence="10" id="KW-0408">Iron</keyword>
<evidence type="ECO:0000256" key="5">
    <source>
        <dbReference type="ARBA" id="ARBA00022617"/>
    </source>
</evidence>
<organism evidence="14">
    <name type="scientific">marine sediment metagenome</name>
    <dbReference type="NCBI Taxonomy" id="412755"/>
    <lineage>
        <taxon>unclassified sequences</taxon>
        <taxon>metagenomes</taxon>
        <taxon>ecological metagenomes</taxon>
    </lineage>
</organism>
<evidence type="ECO:0000256" key="1">
    <source>
        <dbReference type="ARBA" id="ARBA00004236"/>
    </source>
</evidence>
<feature type="domain" description="NapC/NirT cytochrome c N-terminal" evidence="13">
    <location>
        <begin position="26"/>
        <end position="169"/>
    </location>
</feature>
<gene>
    <name evidence="14" type="ORF">LCGC14_2023310</name>
</gene>
<comment type="caution">
    <text evidence="14">The sequence shown here is derived from an EMBL/GenBank/DDBJ whole genome shotgun (WGS) entry which is preliminary data.</text>
</comment>
<evidence type="ECO:0000313" key="14">
    <source>
        <dbReference type="EMBL" id="KKL78590.1"/>
    </source>
</evidence>
<evidence type="ECO:0000256" key="6">
    <source>
        <dbReference type="ARBA" id="ARBA00022692"/>
    </source>
</evidence>
<reference evidence="14" key="1">
    <citation type="journal article" date="2015" name="Nature">
        <title>Complex archaea that bridge the gap between prokaryotes and eukaryotes.</title>
        <authorList>
            <person name="Spang A."/>
            <person name="Saw J.H."/>
            <person name="Jorgensen S.L."/>
            <person name="Zaremba-Niedzwiedzka K."/>
            <person name="Martijn J."/>
            <person name="Lind A.E."/>
            <person name="van Eijk R."/>
            <person name="Schleper C."/>
            <person name="Guy L."/>
            <person name="Ettema T.J."/>
        </authorList>
    </citation>
    <scope>NUCLEOTIDE SEQUENCE</scope>
</reference>
<dbReference type="SUPFAM" id="SSF48695">
    <property type="entry name" value="Multiheme cytochromes"/>
    <property type="match status" value="1"/>
</dbReference>
<dbReference type="Pfam" id="PF03264">
    <property type="entry name" value="Cytochrom_NNT"/>
    <property type="match status" value="1"/>
</dbReference>
<accession>A0A0F9HA66</accession>
<dbReference type="GO" id="GO:0009055">
    <property type="term" value="F:electron transfer activity"/>
    <property type="evidence" value="ECO:0007669"/>
    <property type="project" value="TreeGrafter"/>
</dbReference>
<evidence type="ECO:0000256" key="7">
    <source>
        <dbReference type="ARBA" id="ARBA00022723"/>
    </source>
</evidence>
<evidence type="ECO:0000256" key="9">
    <source>
        <dbReference type="ARBA" id="ARBA00022989"/>
    </source>
</evidence>
<evidence type="ECO:0000256" key="8">
    <source>
        <dbReference type="ARBA" id="ARBA00022982"/>
    </source>
</evidence>
<dbReference type="InterPro" id="IPR051174">
    <property type="entry name" value="Cytochrome_c-type_ET"/>
</dbReference>
<name>A0A0F9HA66_9ZZZZ</name>
<evidence type="ECO:0000256" key="11">
    <source>
        <dbReference type="ARBA" id="ARBA00023136"/>
    </source>
</evidence>
<keyword evidence="7" id="KW-0479">Metal-binding</keyword>
<dbReference type="PANTHER" id="PTHR30333">
    <property type="entry name" value="CYTOCHROME C-TYPE PROTEIN"/>
    <property type="match status" value="1"/>
</dbReference>
<comment type="similarity">
    <text evidence="2">Belongs to the NapC/NirT/NrfH family.</text>
</comment>
<evidence type="ECO:0000256" key="12">
    <source>
        <dbReference type="SAM" id="Phobius"/>
    </source>
</evidence>
<keyword evidence="11 12" id="KW-0472">Membrane</keyword>
<keyword evidence="6 12" id="KW-0812">Transmembrane</keyword>
<dbReference type="GO" id="GO:0046872">
    <property type="term" value="F:metal ion binding"/>
    <property type="evidence" value="ECO:0007669"/>
    <property type="project" value="UniProtKB-KW"/>
</dbReference>
<evidence type="ECO:0000256" key="4">
    <source>
        <dbReference type="ARBA" id="ARBA00022475"/>
    </source>
</evidence>
<keyword evidence="8" id="KW-0249">Electron transport</keyword>
<dbReference type="GO" id="GO:0005886">
    <property type="term" value="C:plasma membrane"/>
    <property type="evidence" value="ECO:0007669"/>
    <property type="project" value="UniProtKB-SubCell"/>
</dbReference>